<gene>
    <name evidence="2" type="ORF">SAMN04488052_104123</name>
</gene>
<dbReference type="EMBL" id="FOEG01000004">
    <property type="protein sequence ID" value="SEO89489.1"/>
    <property type="molecule type" value="Genomic_DNA"/>
</dbReference>
<keyword evidence="1" id="KW-0812">Transmembrane</keyword>
<sequence length="282" mass="29917">MQPAEDQKHSQEGLDTEANAGASAPVGWLPGSRYLNGFLLTAMGIHALVIILFGYMFETGALDHRVAAIPEGVLQGVQATAAGLFVGVAIILAGYPRIGAIISGLSSFTVMPIAMVGIAGAMAVWFQARAERSGQGRADTPTRIYSRKTDTDGTIAVIMLSIGALLFFEGSMAYFSSLLVGLGTMLVGMSIAASKRPFICLYGDALTILPTPVRQPEVIRFDQITGVDEDDSRITIHIDRGDKPDKLPLAKKLLDEAHVEELMRVLKDGELPTADAGDGSKA</sequence>
<evidence type="ECO:0000256" key="1">
    <source>
        <dbReference type="SAM" id="Phobius"/>
    </source>
</evidence>
<feature type="transmembrane region" description="Helical" evidence="1">
    <location>
        <begin position="174"/>
        <end position="193"/>
    </location>
</feature>
<keyword evidence="1" id="KW-0472">Membrane</keyword>
<keyword evidence="1" id="KW-1133">Transmembrane helix</keyword>
<reference evidence="2 3" key="1">
    <citation type="submission" date="2016-10" db="EMBL/GenBank/DDBJ databases">
        <authorList>
            <person name="de Groot N.N."/>
        </authorList>
    </citation>
    <scope>NUCLEOTIDE SEQUENCE [LARGE SCALE GENOMIC DNA]</scope>
    <source>
        <strain evidence="2 3">CGMCC 1.6291</strain>
    </source>
</reference>
<evidence type="ECO:0000313" key="2">
    <source>
        <dbReference type="EMBL" id="SEO89489.1"/>
    </source>
</evidence>
<organism evidence="2 3">
    <name type="scientific">Aquisalimonas asiatica</name>
    <dbReference type="NCBI Taxonomy" id="406100"/>
    <lineage>
        <taxon>Bacteria</taxon>
        <taxon>Pseudomonadati</taxon>
        <taxon>Pseudomonadota</taxon>
        <taxon>Gammaproteobacteria</taxon>
        <taxon>Chromatiales</taxon>
        <taxon>Ectothiorhodospiraceae</taxon>
        <taxon>Aquisalimonas</taxon>
    </lineage>
</organism>
<feature type="transmembrane region" description="Helical" evidence="1">
    <location>
        <begin position="101"/>
        <end position="128"/>
    </location>
</feature>
<accession>A0A1H8TEG0</accession>
<feature type="transmembrane region" description="Helical" evidence="1">
    <location>
        <begin position="34"/>
        <end position="55"/>
    </location>
</feature>
<evidence type="ECO:0000313" key="3">
    <source>
        <dbReference type="Proteomes" id="UP000199657"/>
    </source>
</evidence>
<name>A0A1H8TEG0_9GAMM</name>
<protein>
    <submittedName>
        <fullName evidence="2">Uncharacterized protein</fullName>
    </submittedName>
</protein>
<feature type="transmembrane region" description="Helical" evidence="1">
    <location>
        <begin position="76"/>
        <end position="95"/>
    </location>
</feature>
<dbReference type="STRING" id="406100.SAMN04488052_104123"/>
<dbReference type="RefSeq" id="WP_091643296.1">
    <property type="nucleotide sequence ID" value="NZ_FOEG01000004.1"/>
</dbReference>
<keyword evidence="3" id="KW-1185">Reference proteome</keyword>
<dbReference type="Proteomes" id="UP000199657">
    <property type="component" value="Unassembled WGS sequence"/>
</dbReference>
<dbReference type="AlphaFoldDB" id="A0A1H8TEG0"/>
<proteinExistence type="predicted"/>